<dbReference type="Gene3D" id="3.40.50.300">
    <property type="entry name" value="P-loop containing nucleotide triphosphate hydrolases"/>
    <property type="match status" value="1"/>
</dbReference>
<sequence>MSQDIKQIIKEEYIKCASDPAHFMRKYCHIQHPQRGRVIFNLYPFQGKVLTLWKDNPYSIVLKSRQLGISTLAAGYSLWLMTFHKDKNILCLSKTQETARNMVTKVKFMYDNLPSWLKVPTEENNKLSIRLNNGSQVKAKSSNSDSARSEAVSLLIIDEAAFIDNIEDTWASAQQTLATGGGAIVLSTPYGTGNWFHQTWVSAENAENDFLPIKLPWYVHPERDETWRKRQDELLGDPRLAAQECDCDFSTSGDIVFYNEWLEFISTTTVQEPTERRGVDQNYWVWEQPDYSRDYMVVADVARGDGKDHSAFHVIDIATNIQVAEYKGQLPPKEFGYFLVGVASEYNQALLVVENANIGWATIDAIIERSYKNLYYSPKTEALTVDSYFNKYENSDTVTPGFTMSLRTRPLVVNKFREFVGDRSVTIRSKRLVEEMKVFIWKNGRAEAQSGYNDDLVMSFGIGMYLRDTSLKFRQQSQDLTRAALNNVSKSMPAQGAYFATGRDNPYFMDDGKGGKENFSWLLG</sequence>
<name>A0A6J5M0U3_9CAUD</name>
<dbReference type="Pfam" id="PF03237">
    <property type="entry name" value="Terminase_6N"/>
    <property type="match status" value="1"/>
</dbReference>
<organism evidence="1">
    <name type="scientific">uncultured Caudovirales phage</name>
    <dbReference type="NCBI Taxonomy" id="2100421"/>
    <lineage>
        <taxon>Viruses</taxon>
        <taxon>Duplodnaviria</taxon>
        <taxon>Heunggongvirae</taxon>
        <taxon>Uroviricota</taxon>
        <taxon>Caudoviricetes</taxon>
        <taxon>Peduoviridae</taxon>
        <taxon>Maltschvirus</taxon>
        <taxon>Maltschvirus maltsch</taxon>
    </lineage>
</organism>
<dbReference type="Gene3D" id="3.30.420.240">
    <property type="match status" value="1"/>
</dbReference>
<gene>
    <name evidence="1" type="ORF">UFOVP331_210</name>
</gene>
<protein>
    <submittedName>
        <fullName evidence="1">Large terminase protein</fullName>
    </submittedName>
</protein>
<evidence type="ECO:0000313" key="1">
    <source>
        <dbReference type="EMBL" id="CAB4138650.1"/>
    </source>
</evidence>
<accession>A0A6J5M0U3</accession>
<reference evidence="1" key="1">
    <citation type="submission" date="2020-04" db="EMBL/GenBank/DDBJ databases">
        <authorList>
            <person name="Chiriac C."/>
            <person name="Salcher M."/>
            <person name="Ghai R."/>
            <person name="Kavagutti S V."/>
        </authorList>
    </citation>
    <scope>NUCLEOTIDE SEQUENCE</scope>
</reference>
<dbReference type="InterPro" id="IPR027417">
    <property type="entry name" value="P-loop_NTPase"/>
</dbReference>
<proteinExistence type="predicted"/>
<dbReference type="EMBL" id="LR796345">
    <property type="protein sequence ID" value="CAB4138650.1"/>
    <property type="molecule type" value="Genomic_DNA"/>
</dbReference>